<comment type="cofactor">
    <cofactor evidence="1">
        <name>FAD</name>
        <dbReference type="ChEBI" id="CHEBI:57692"/>
    </cofactor>
</comment>
<dbReference type="InterPro" id="IPR004099">
    <property type="entry name" value="Pyr_nucl-diS_OxRdtase_dimer"/>
</dbReference>
<evidence type="ECO:0000259" key="7">
    <source>
        <dbReference type="Pfam" id="PF02852"/>
    </source>
</evidence>
<evidence type="ECO:0000256" key="5">
    <source>
        <dbReference type="ARBA" id="ARBA00023002"/>
    </source>
</evidence>
<dbReference type="Pfam" id="PF02852">
    <property type="entry name" value="Pyr_redox_dim"/>
    <property type="match status" value="1"/>
</dbReference>
<dbReference type="EMBL" id="CP120682">
    <property type="protein sequence ID" value="WKN34570.1"/>
    <property type="molecule type" value="Genomic_DNA"/>
</dbReference>
<sequence length="449" mass="49111">MKAIINHMIIGGSDAGISAALRIKEVAPTHRVTVLLADEYPNYSICGLPYYLSREVKHWQDLAHRKKTDLEAAGIHIRTSHRVTAIDVREKKVYARGRSIGYDKLLIATGASPIRPPISGLNQAGVFTLRWMDEMLSMDAYIQQHSVSSVVIVGGGYIGVELADALTLRGLHTTLVEYAPTILQTLDAELGKLLQQHLTEKGVQIHTQTQVHSIKQRTGTKGLKVLGTADFSQMTGMVIVVAGARPQTTLAEALGLETGSKGALRVNQRMETALPDIYAAGDCAETYHRYLKKYQYLPLGTTAHKQGRIAGENMVGGRAIFQGSLGTQVVKVFDLVGARTGLHDRDAAEQHIPYQTISSEHDDHKAYYPDAQKMTIRVTGNPQTGELLGAQIVGKKGSEVAKRIDIFASALHHRMKISELNDLDLSYSPPLSSPWDPAQMAAQAWLQAQ</sequence>
<dbReference type="InterPro" id="IPR016156">
    <property type="entry name" value="FAD/NAD-linked_Rdtase_dimer_sf"/>
</dbReference>
<evidence type="ECO:0000259" key="8">
    <source>
        <dbReference type="Pfam" id="PF07992"/>
    </source>
</evidence>
<keyword evidence="6" id="KW-0676">Redox-active center</keyword>
<organism evidence="9">
    <name type="scientific">Roseihalotalea indica</name>
    <dbReference type="NCBI Taxonomy" id="2867963"/>
    <lineage>
        <taxon>Bacteria</taxon>
        <taxon>Pseudomonadati</taxon>
        <taxon>Bacteroidota</taxon>
        <taxon>Cytophagia</taxon>
        <taxon>Cytophagales</taxon>
        <taxon>Catalimonadaceae</taxon>
        <taxon>Roseihalotalea</taxon>
    </lineage>
</organism>
<feature type="domain" description="Pyridine nucleotide-disulphide oxidoreductase dimerisation" evidence="7">
    <location>
        <begin position="329"/>
        <end position="433"/>
    </location>
</feature>
<comment type="similarity">
    <text evidence="2">Belongs to the class-III pyridine nucleotide-disulfide oxidoreductase family.</text>
</comment>
<dbReference type="InterPro" id="IPR050260">
    <property type="entry name" value="FAD-bd_OxRdtase"/>
</dbReference>
<keyword evidence="5" id="KW-0560">Oxidoreductase</keyword>
<keyword evidence="3" id="KW-0285">Flavoprotein</keyword>
<reference evidence="9" key="2">
    <citation type="journal article" date="2024" name="Antonie Van Leeuwenhoek">
        <title>Roseihalotalea indica gen. nov., sp. nov., a halophilic Bacteroidetes from mesopelagic Southwest Indian Ocean with higher carbohydrate metabolic potential.</title>
        <authorList>
            <person name="Chen B."/>
            <person name="Zhang M."/>
            <person name="Lin D."/>
            <person name="Ye J."/>
            <person name="Tang K."/>
        </authorList>
    </citation>
    <scope>NUCLEOTIDE SEQUENCE</scope>
    <source>
        <strain evidence="9">TK19036</strain>
    </source>
</reference>
<dbReference type="AlphaFoldDB" id="A0AA49JF33"/>
<dbReference type="PRINTS" id="PR00368">
    <property type="entry name" value="FADPNR"/>
</dbReference>
<evidence type="ECO:0000256" key="4">
    <source>
        <dbReference type="ARBA" id="ARBA00022827"/>
    </source>
</evidence>
<dbReference type="InterPro" id="IPR023753">
    <property type="entry name" value="FAD/NAD-binding_dom"/>
</dbReference>
<evidence type="ECO:0000256" key="6">
    <source>
        <dbReference type="ARBA" id="ARBA00023284"/>
    </source>
</evidence>
<dbReference type="SUPFAM" id="SSF51905">
    <property type="entry name" value="FAD/NAD(P)-binding domain"/>
    <property type="match status" value="2"/>
</dbReference>
<accession>A0AA49JF33</accession>
<proteinExistence type="inferred from homology"/>
<feature type="domain" description="FAD/NAD(P)-binding" evidence="8">
    <location>
        <begin position="7"/>
        <end position="307"/>
    </location>
</feature>
<dbReference type="PANTHER" id="PTHR43429:SF1">
    <property type="entry name" value="NAD(P)H SULFUR OXIDOREDUCTASE (COA-DEPENDENT)"/>
    <property type="match status" value="1"/>
</dbReference>
<dbReference type="GO" id="GO:0016491">
    <property type="term" value="F:oxidoreductase activity"/>
    <property type="evidence" value="ECO:0007669"/>
    <property type="project" value="UniProtKB-KW"/>
</dbReference>
<keyword evidence="4" id="KW-0274">FAD</keyword>
<gene>
    <name evidence="9" type="ORF">K4G66_19535</name>
</gene>
<name>A0AA49JF33_9BACT</name>
<reference evidence="9" key="1">
    <citation type="journal article" date="2023" name="Comput. Struct. Biotechnol. J.">
        <title>Discovery of a novel marine Bacteroidetes with a rich repertoire of carbohydrate-active enzymes.</title>
        <authorList>
            <person name="Chen B."/>
            <person name="Liu G."/>
            <person name="Chen Q."/>
            <person name="Wang H."/>
            <person name="Liu L."/>
            <person name="Tang K."/>
        </authorList>
    </citation>
    <scope>NUCLEOTIDE SEQUENCE</scope>
    <source>
        <strain evidence="9">TK19036</strain>
    </source>
</reference>
<evidence type="ECO:0000256" key="3">
    <source>
        <dbReference type="ARBA" id="ARBA00022630"/>
    </source>
</evidence>
<dbReference type="Pfam" id="PF07992">
    <property type="entry name" value="Pyr_redox_2"/>
    <property type="match status" value="1"/>
</dbReference>
<evidence type="ECO:0000313" key="9">
    <source>
        <dbReference type="EMBL" id="WKN34570.1"/>
    </source>
</evidence>
<evidence type="ECO:0000256" key="1">
    <source>
        <dbReference type="ARBA" id="ARBA00001974"/>
    </source>
</evidence>
<dbReference type="SUPFAM" id="SSF55424">
    <property type="entry name" value="FAD/NAD-linked reductases, dimerisation (C-terminal) domain"/>
    <property type="match status" value="1"/>
</dbReference>
<dbReference type="InterPro" id="IPR036188">
    <property type="entry name" value="FAD/NAD-bd_sf"/>
</dbReference>
<protein>
    <submittedName>
        <fullName evidence="9">FAD-dependent oxidoreductase</fullName>
    </submittedName>
</protein>
<dbReference type="PRINTS" id="PR00411">
    <property type="entry name" value="PNDRDTASEI"/>
</dbReference>
<evidence type="ECO:0000256" key="2">
    <source>
        <dbReference type="ARBA" id="ARBA00009130"/>
    </source>
</evidence>
<dbReference type="PANTHER" id="PTHR43429">
    <property type="entry name" value="PYRIDINE NUCLEOTIDE-DISULFIDE OXIDOREDUCTASE DOMAIN-CONTAINING"/>
    <property type="match status" value="1"/>
</dbReference>
<dbReference type="Gene3D" id="3.50.50.60">
    <property type="entry name" value="FAD/NAD(P)-binding domain"/>
    <property type="match status" value="2"/>
</dbReference>